<protein>
    <submittedName>
        <fullName evidence="1">Uncharacterized protein</fullName>
    </submittedName>
</protein>
<sequence length="62" mass="6729">MHGLKVDGLADARTMAAYFERLAKAMATIRAATKRSRPWAMNLMPAMDKLATNAAAIALVPR</sequence>
<dbReference type="AlphaFoldDB" id="A0A2S3ZUA1"/>
<keyword evidence="2" id="KW-1185">Reference proteome</keyword>
<reference evidence="1 2" key="1">
    <citation type="submission" date="2018-01" db="EMBL/GenBank/DDBJ databases">
        <title>Arthrobacter sp. nov., from glaciers in China.</title>
        <authorList>
            <person name="Liu Q."/>
            <person name="Xin Y.-H."/>
        </authorList>
    </citation>
    <scope>NUCLEOTIDE SEQUENCE [LARGE SCALE GENOMIC DNA]</scope>
    <source>
        <strain evidence="1 2">HLT2-12-2</strain>
    </source>
</reference>
<name>A0A2S3ZUA1_ARTGL</name>
<organism evidence="1 2">
    <name type="scientific">Arthrobacter glacialis</name>
    <dbReference type="NCBI Taxonomy" id="1664"/>
    <lineage>
        <taxon>Bacteria</taxon>
        <taxon>Bacillati</taxon>
        <taxon>Actinomycetota</taxon>
        <taxon>Actinomycetes</taxon>
        <taxon>Micrococcales</taxon>
        <taxon>Micrococcaceae</taxon>
        <taxon>Arthrobacter</taxon>
    </lineage>
</organism>
<gene>
    <name evidence="1" type="ORF">CVS27_14215</name>
</gene>
<comment type="caution">
    <text evidence="1">The sequence shown here is derived from an EMBL/GenBank/DDBJ whole genome shotgun (WGS) entry which is preliminary data.</text>
</comment>
<dbReference type="EMBL" id="PPXC01000011">
    <property type="protein sequence ID" value="POH72763.1"/>
    <property type="molecule type" value="Genomic_DNA"/>
</dbReference>
<proteinExistence type="predicted"/>
<evidence type="ECO:0000313" key="1">
    <source>
        <dbReference type="EMBL" id="POH72763.1"/>
    </source>
</evidence>
<accession>A0A2S3ZUA1</accession>
<evidence type="ECO:0000313" key="2">
    <source>
        <dbReference type="Proteomes" id="UP000237061"/>
    </source>
</evidence>
<dbReference type="Proteomes" id="UP000237061">
    <property type="component" value="Unassembled WGS sequence"/>
</dbReference>